<proteinExistence type="predicted"/>
<dbReference type="EMBL" id="HG002333">
    <property type="protein sequence ID" value="CDF41253.1"/>
    <property type="molecule type" value="Genomic_DNA"/>
</dbReference>
<dbReference type="RefSeq" id="XP_005711547.1">
    <property type="nucleotide sequence ID" value="XM_005711490.1"/>
</dbReference>
<gene>
    <name evidence="2" type="ORF">CHC_T00007778001</name>
</gene>
<protein>
    <submittedName>
        <fullName evidence="2">Uncharacterized protein</fullName>
    </submittedName>
</protein>
<evidence type="ECO:0000313" key="2">
    <source>
        <dbReference type="EMBL" id="CDF41253.1"/>
    </source>
</evidence>
<dbReference type="KEGG" id="ccp:CHC_T00007778001"/>
<dbReference type="GeneID" id="17319262"/>
<keyword evidence="3" id="KW-1185">Reference proteome</keyword>
<evidence type="ECO:0000313" key="3">
    <source>
        <dbReference type="Proteomes" id="UP000012073"/>
    </source>
</evidence>
<accession>R7QU74</accession>
<organism evidence="2 3">
    <name type="scientific">Chondrus crispus</name>
    <name type="common">Carrageen Irish moss</name>
    <name type="synonym">Polymorpha crispa</name>
    <dbReference type="NCBI Taxonomy" id="2769"/>
    <lineage>
        <taxon>Eukaryota</taxon>
        <taxon>Rhodophyta</taxon>
        <taxon>Florideophyceae</taxon>
        <taxon>Rhodymeniophycidae</taxon>
        <taxon>Gigartinales</taxon>
        <taxon>Gigartinaceae</taxon>
        <taxon>Chondrus</taxon>
    </lineage>
</organism>
<name>R7QU74_CHOCR</name>
<dbReference type="Gramene" id="CDF41253">
    <property type="protein sequence ID" value="CDF41253"/>
    <property type="gene ID" value="CHC_T00007778001"/>
</dbReference>
<evidence type="ECO:0000256" key="1">
    <source>
        <dbReference type="SAM" id="MobiDB-lite"/>
    </source>
</evidence>
<reference evidence="3" key="1">
    <citation type="journal article" date="2013" name="Proc. Natl. Acad. Sci. U.S.A.">
        <title>Genome structure and metabolic features in the red seaweed Chondrus crispus shed light on evolution of the Archaeplastida.</title>
        <authorList>
            <person name="Collen J."/>
            <person name="Porcel B."/>
            <person name="Carre W."/>
            <person name="Ball S.G."/>
            <person name="Chaparro C."/>
            <person name="Tonon T."/>
            <person name="Barbeyron T."/>
            <person name="Michel G."/>
            <person name="Noel B."/>
            <person name="Valentin K."/>
            <person name="Elias M."/>
            <person name="Artiguenave F."/>
            <person name="Arun A."/>
            <person name="Aury J.M."/>
            <person name="Barbosa-Neto J.F."/>
            <person name="Bothwell J.H."/>
            <person name="Bouget F.Y."/>
            <person name="Brillet L."/>
            <person name="Cabello-Hurtado F."/>
            <person name="Capella-Gutierrez S."/>
            <person name="Charrier B."/>
            <person name="Cladiere L."/>
            <person name="Cock J.M."/>
            <person name="Coelho S.M."/>
            <person name="Colleoni C."/>
            <person name="Czjzek M."/>
            <person name="Da Silva C."/>
            <person name="Delage L."/>
            <person name="Denoeud F."/>
            <person name="Deschamps P."/>
            <person name="Dittami S.M."/>
            <person name="Gabaldon T."/>
            <person name="Gachon C.M."/>
            <person name="Groisillier A."/>
            <person name="Herve C."/>
            <person name="Jabbari K."/>
            <person name="Katinka M."/>
            <person name="Kloareg B."/>
            <person name="Kowalczyk N."/>
            <person name="Labadie K."/>
            <person name="Leblanc C."/>
            <person name="Lopez P.J."/>
            <person name="McLachlan D.H."/>
            <person name="Meslet-Cladiere L."/>
            <person name="Moustafa A."/>
            <person name="Nehr Z."/>
            <person name="Nyvall Collen P."/>
            <person name="Panaud O."/>
            <person name="Partensky F."/>
            <person name="Poulain J."/>
            <person name="Rensing S.A."/>
            <person name="Rousvoal S."/>
            <person name="Samson G."/>
            <person name="Symeonidi A."/>
            <person name="Weissenbach J."/>
            <person name="Zambounis A."/>
            <person name="Wincker P."/>
            <person name="Boyen C."/>
        </authorList>
    </citation>
    <scope>NUCLEOTIDE SEQUENCE [LARGE SCALE GENOMIC DNA]</scope>
    <source>
        <strain evidence="3">cv. Stackhouse</strain>
    </source>
</reference>
<dbReference type="AlphaFoldDB" id="R7QU74"/>
<dbReference type="OrthoDB" id="418861at2759"/>
<feature type="region of interest" description="Disordered" evidence="1">
    <location>
        <begin position="1"/>
        <end position="23"/>
    </location>
</feature>
<sequence>MPKISPDPVLASDELSGERGKTSGSPPVFGLVITILHPAPSPLISFYETFCCHLKELLEDAGVLDTHYLLYPPHTLHCTVATVRPFKKAALHHPERIISFWRSALERMEQKPNWPESVENSTFDLCGPQVFDNGVGVFLFDDKSGAMNSLRRCLEEEMACFQATLPEISDVNMEDVRVPNIIHSTVLRWRSSPAISTDQLQRLFNKAYEEATVTHTTNALSIGSVRLLRESLPFMQKLTCCHEAPLPIGNKAQSQEGPAD</sequence>
<dbReference type="Proteomes" id="UP000012073">
    <property type="component" value="Unassembled WGS sequence"/>
</dbReference>